<evidence type="ECO:0000256" key="1">
    <source>
        <dbReference type="SAM" id="MobiDB-lite"/>
    </source>
</evidence>
<proteinExistence type="predicted"/>
<feature type="region of interest" description="Disordered" evidence="1">
    <location>
        <begin position="1"/>
        <end position="47"/>
    </location>
</feature>
<protein>
    <submittedName>
        <fullName evidence="2">Uncharacterized protein</fullName>
    </submittedName>
</protein>
<keyword evidence="3" id="KW-1185">Reference proteome</keyword>
<dbReference type="HOGENOM" id="CLU_3167234_0_0_7"/>
<feature type="compositionally biased region" description="Polar residues" evidence="1">
    <location>
        <begin position="1"/>
        <end position="17"/>
    </location>
</feature>
<dbReference type="EMBL" id="FO203522">
    <property type="protein sequence ID" value="CCO22263.1"/>
    <property type="molecule type" value="Genomic_DNA"/>
</dbReference>
<accession>L0R6D4</accession>
<gene>
    <name evidence="2" type="ORF">DESAM_10282</name>
</gene>
<evidence type="ECO:0000313" key="2">
    <source>
        <dbReference type="EMBL" id="CCO22263.1"/>
    </source>
</evidence>
<name>L0R6D4_9BACT</name>
<reference evidence="2 3" key="1">
    <citation type="submission" date="2012-10" db="EMBL/GenBank/DDBJ databases">
        <authorList>
            <person name="Genoscope - CEA"/>
        </authorList>
    </citation>
    <scope>NUCLEOTIDE SEQUENCE [LARGE SCALE GENOMIC DNA]</scope>
    <source>
        <strain evidence="3">AM13 / DSM 14728</strain>
    </source>
</reference>
<sequence length="47" mass="5155">MNNSVTGSLGRSVNAQHQAHKDKVFNSMSDSPGNNRDNLDIVPKPLY</sequence>
<dbReference type="KEGG" id="dhy:DESAM_10282"/>
<feature type="compositionally biased region" description="Polar residues" evidence="1">
    <location>
        <begin position="26"/>
        <end position="36"/>
    </location>
</feature>
<organism evidence="2 3">
    <name type="scientific">Maridesulfovibrio hydrothermalis AM13 = DSM 14728</name>
    <dbReference type="NCBI Taxonomy" id="1121451"/>
    <lineage>
        <taxon>Bacteria</taxon>
        <taxon>Pseudomonadati</taxon>
        <taxon>Thermodesulfobacteriota</taxon>
        <taxon>Desulfovibrionia</taxon>
        <taxon>Desulfovibrionales</taxon>
        <taxon>Desulfovibrionaceae</taxon>
        <taxon>Maridesulfovibrio</taxon>
    </lineage>
</organism>
<dbReference type="AlphaFoldDB" id="L0R6D4"/>
<evidence type="ECO:0000313" key="3">
    <source>
        <dbReference type="Proteomes" id="UP000010808"/>
    </source>
</evidence>
<dbReference type="Proteomes" id="UP000010808">
    <property type="component" value="Chromosome"/>
</dbReference>